<dbReference type="Proteomes" id="UP000009222">
    <property type="component" value="Chromosome"/>
</dbReference>
<sequence>MIRFRPLILALLLVCGAVAAHSQDIVRLTPDDAVDLAIKNNLSLESARVTLDTKKRKSDLVWNQFLPSIDARGTLARDNWASTSQSLDYTALPSIVMTSTTLPQWHVNANISAAITFSFALVEGIKSIKLDYQTGLVTLEKARLQTERDVRKSYNQILLLHETVALQQKSLATAERRYNMAEANYKAGLVPRLSALQAQVALENMKPSINELENNLKALEASFAMSLGLPYETQFELAPMTGGDFYIPLDVAELISKAASGKPDILELQKSIQALRSGRKALALQLYTPYLAFAWNISSMYSPMLDPFKDKLFTTDNWNKGGTFSVTLGMSLNSLLPFTKEGQSLKDMDNNVRSLNIGLAQAIRGTELEIYNKVNSLEKTRTTAEAQKLTVDMAQQSYQLTEEAYRAGLQDFLEVQNAALSLNQAELQLLTQQFNYLSDLIDLEYATGVPFGTLSSKNGN</sequence>
<dbReference type="EMBL" id="CP001841">
    <property type="protein sequence ID" value="AEF82095.1"/>
    <property type="molecule type" value="Genomic_DNA"/>
</dbReference>
<evidence type="ECO:0000256" key="7">
    <source>
        <dbReference type="ARBA" id="ARBA00023237"/>
    </source>
</evidence>
<evidence type="ECO:0000313" key="10">
    <source>
        <dbReference type="EMBL" id="AEF82095.1"/>
    </source>
</evidence>
<evidence type="ECO:0000256" key="9">
    <source>
        <dbReference type="SAM" id="SignalP"/>
    </source>
</evidence>
<gene>
    <name evidence="10" type="ordered locus">TREAZ_1802</name>
</gene>
<evidence type="ECO:0000256" key="1">
    <source>
        <dbReference type="ARBA" id="ARBA00004442"/>
    </source>
</evidence>
<dbReference type="eggNOG" id="COG1538">
    <property type="taxonomic scope" value="Bacteria"/>
</dbReference>
<evidence type="ECO:0000256" key="5">
    <source>
        <dbReference type="ARBA" id="ARBA00022692"/>
    </source>
</evidence>
<feature type="coiled-coil region" evidence="8">
    <location>
        <begin position="164"/>
        <end position="222"/>
    </location>
</feature>
<dbReference type="Pfam" id="PF02321">
    <property type="entry name" value="OEP"/>
    <property type="match status" value="2"/>
</dbReference>
<dbReference type="SUPFAM" id="SSF56954">
    <property type="entry name" value="Outer membrane efflux proteins (OEP)"/>
    <property type="match status" value="1"/>
</dbReference>
<dbReference type="Gene3D" id="1.20.1600.10">
    <property type="entry name" value="Outer membrane efflux proteins (OEP)"/>
    <property type="match status" value="1"/>
</dbReference>
<proteinExistence type="inferred from homology"/>
<dbReference type="GO" id="GO:0015288">
    <property type="term" value="F:porin activity"/>
    <property type="evidence" value="ECO:0007669"/>
    <property type="project" value="TreeGrafter"/>
</dbReference>
<keyword evidence="8" id="KW-0175">Coiled coil</keyword>
<dbReference type="GO" id="GO:0009279">
    <property type="term" value="C:cell outer membrane"/>
    <property type="evidence" value="ECO:0007669"/>
    <property type="project" value="UniProtKB-SubCell"/>
</dbReference>
<organism evidence="10 11">
    <name type="scientific">Leadbettera azotonutricia (strain ATCC BAA-888 / DSM 13862 / ZAS-9)</name>
    <name type="common">Treponema azotonutricium</name>
    <dbReference type="NCBI Taxonomy" id="545695"/>
    <lineage>
        <taxon>Bacteria</taxon>
        <taxon>Pseudomonadati</taxon>
        <taxon>Spirochaetota</taxon>
        <taxon>Spirochaetia</taxon>
        <taxon>Spirochaetales</taxon>
        <taxon>Breznakiellaceae</taxon>
        <taxon>Leadbettera</taxon>
    </lineage>
</organism>
<dbReference type="InParanoid" id="F5YC02"/>
<reference evidence="10 11" key="2">
    <citation type="journal article" date="2011" name="ISME J.">
        <title>RNA-seq reveals cooperative metabolic interactions between two termite-gut spirochete species in co-culture.</title>
        <authorList>
            <person name="Rosenthal A.Z."/>
            <person name="Matson E.G."/>
            <person name="Eldar A."/>
            <person name="Leadbetter J.R."/>
        </authorList>
    </citation>
    <scope>NUCLEOTIDE SEQUENCE [LARGE SCALE GENOMIC DNA]</scope>
    <source>
        <strain evidence="11">ATCC BAA-888 / DSM 13862 / ZAS-9</strain>
    </source>
</reference>
<dbReference type="PANTHER" id="PTHR30026">
    <property type="entry name" value="OUTER MEMBRANE PROTEIN TOLC"/>
    <property type="match status" value="1"/>
</dbReference>
<protein>
    <submittedName>
        <fullName evidence="10">Outer membrane efflux protein</fullName>
    </submittedName>
</protein>
<dbReference type="InterPro" id="IPR003423">
    <property type="entry name" value="OMP_efflux"/>
</dbReference>
<feature type="chain" id="PRO_5003335096" evidence="9">
    <location>
        <begin position="20"/>
        <end position="460"/>
    </location>
</feature>
<name>F5YC02_LEAAZ</name>
<keyword evidence="6" id="KW-0472">Membrane</keyword>
<keyword evidence="3" id="KW-0813">Transport</keyword>
<dbReference type="GO" id="GO:1990281">
    <property type="term" value="C:efflux pump complex"/>
    <property type="evidence" value="ECO:0007669"/>
    <property type="project" value="TreeGrafter"/>
</dbReference>
<dbReference type="PANTHER" id="PTHR30026:SF20">
    <property type="entry name" value="OUTER MEMBRANE PROTEIN TOLC"/>
    <property type="match status" value="1"/>
</dbReference>
<evidence type="ECO:0000256" key="8">
    <source>
        <dbReference type="SAM" id="Coils"/>
    </source>
</evidence>
<keyword evidence="5" id="KW-0812">Transmembrane</keyword>
<dbReference type="RefSeq" id="WP_015710228.1">
    <property type="nucleotide sequence ID" value="NC_015577.1"/>
</dbReference>
<keyword evidence="7" id="KW-0998">Cell outer membrane</keyword>
<evidence type="ECO:0000313" key="11">
    <source>
        <dbReference type="Proteomes" id="UP000009222"/>
    </source>
</evidence>
<evidence type="ECO:0000256" key="2">
    <source>
        <dbReference type="ARBA" id="ARBA00007613"/>
    </source>
</evidence>
<comment type="subcellular location">
    <subcellularLocation>
        <location evidence="1">Cell outer membrane</location>
    </subcellularLocation>
</comment>
<dbReference type="KEGG" id="taz:TREAZ_1802"/>
<dbReference type="OrthoDB" id="369735at2"/>
<evidence type="ECO:0000256" key="4">
    <source>
        <dbReference type="ARBA" id="ARBA00022452"/>
    </source>
</evidence>
<dbReference type="STRING" id="545695.TREAZ_1802"/>
<dbReference type="GO" id="GO:0015562">
    <property type="term" value="F:efflux transmembrane transporter activity"/>
    <property type="evidence" value="ECO:0007669"/>
    <property type="project" value="InterPro"/>
</dbReference>
<keyword evidence="9" id="KW-0732">Signal</keyword>
<evidence type="ECO:0000256" key="3">
    <source>
        <dbReference type="ARBA" id="ARBA00022448"/>
    </source>
</evidence>
<reference evidence="11" key="1">
    <citation type="submission" date="2009-12" db="EMBL/GenBank/DDBJ databases">
        <title>Complete sequence of Treponema azotonutricium strain ZAS-9.</title>
        <authorList>
            <person name="Tetu S.G."/>
            <person name="Matson E."/>
            <person name="Ren Q."/>
            <person name="Seshadri R."/>
            <person name="Elbourne L."/>
            <person name="Hassan K.A."/>
            <person name="Durkin A."/>
            <person name="Radune D."/>
            <person name="Mohamoud Y."/>
            <person name="Shay R."/>
            <person name="Jin S."/>
            <person name="Zhang X."/>
            <person name="Lucey K."/>
            <person name="Ballor N.R."/>
            <person name="Ottesen E."/>
            <person name="Rosenthal R."/>
            <person name="Allen A."/>
            <person name="Leadbetter J.R."/>
            <person name="Paulsen I.T."/>
        </authorList>
    </citation>
    <scope>NUCLEOTIDE SEQUENCE [LARGE SCALE GENOMIC DNA]</scope>
    <source>
        <strain evidence="11">ATCC BAA-888 / DSM 13862 / ZAS-9</strain>
    </source>
</reference>
<accession>F5YC02</accession>
<keyword evidence="11" id="KW-1185">Reference proteome</keyword>
<evidence type="ECO:0000256" key="6">
    <source>
        <dbReference type="ARBA" id="ARBA00023136"/>
    </source>
</evidence>
<dbReference type="HOGENOM" id="CLU_047713_1_0_12"/>
<comment type="similarity">
    <text evidence="2">Belongs to the outer membrane factor (OMF) (TC 1.B.17) family.</text>
</comment>
<dbReference type="InterPro" id="IPR051906">
    <property type="entry name" value="TolC-like"/>
</dbReference>
<feature type="signal peptide" evidence="9">
    <location>
        <begin position="1"/>
        <end position="19"/>
    </location>
</feature>
<dbReference type="AlphaFoldDB" id="F5YC02"/>
<keyword evidence="4" id="KW-1134">Transmembrane beta strand</keyword>